<name>A0A146M691_LYGHE</name>
<feature type="region of interest" description="Disordered" evidence="1">
    <location>
        <begin position="141"/>
        <end position="176"/>
    </location>
</feature>
<feature type="region of interest" description="Disordered" evidence="1">
    <location>
        <begin position="100"/>
        <end position="125"/>
    </location>
</feature>
<dbReference type="AlphaFoldDB" id="A0A146M691"/>
<dbReference type="EMBL" id="GDHC01003824">
    <property type="protein sequence ID" value="JAQ14805.1"/>
    <property type="molecule type" value="Transcribed_RNA"/>
</dbReference>
<gene>
    <name evidence="2" type="ORF">g.13233</name>
</gene>
<evidence type="ECO:0000313" key="2">
    <source>
        <dbReference type="EMBL" id="JAQ14805.1"/>
    </source>
</evidence>
<evidence type="ECO:0000256" key="1">
    <source>
        <dbReference type="SAM" id="MobiDB-lite"/>
    </source>
</evidence>
<reference evidence="2" key="1">
    <citation type="journal article" date="2016" name="Gigascience">
        <title>De novo construction of an expanded transcriptome assembly for the western tarnished plant bug, Lygus hesperus.</title>
        <authorList>
            <person name="Tassone E.E."/>
            <person name="Geib S.M."/>
            <person name="Hall B."/>
            <person name="Fabrick J.A."/>
            <person name="Brent C.S."/>
            <person name="Hull J.J."/>
        </authorList>
    </citation>
    <scope>NUCLEOTIDE SEQUENCE</scope>
</reference>
<accession>A0A146M691</accession>
<proteinExistence type="predicted"/>
<protein>
    <submittedName>
        <fullName evidence="2">Uncharacterized protein</fullName>
    </submittedName>
</protein>
<feature type="compositionally biased region" description="Basic residues" evidence="1">
    <location>
        <begin position="161"/>
        <end position="176"/>
    </location>
</feature>
<sequence length="176" mass="19586">MDDTNDKMSETVNCSKISVGVPCRLSDSLNSPNRVDGYQVQDRTLLVNRTSIESNLSFPSREPSLLEELRTSLENKTFMKLKRKPRRNVSLDFSLSGSLGSNNASLDSHDQSGAPKGKKLNLFPRPKKKDLSINFTLGNESSSSLENEVAHDTTMNISRTGKAKPVFKRPQSRRVS</sequence>
<organism evidence="2">
    <name type="scientific">Lygus hesperus</name>
    <name type="common">Western plant bug</name>
    <dbReference type="NCBI Taxonomy" id="30085"/>
    <lineage>
        <taxon>Eukaryota</taxon>
        <taxon>Metazoa</taxon>
        <taxon>Ecdysozoa</taxon>
        <taxon>Arthropoda</taxon>
        <taxon>Hexapoda</taxon>
        <taxon>Insecta</taxon>
        <taxon>Pterygota</taxon>
        <taxon>Neoptera</taxon>
        <taxon>Paraneoptera</taxon>
        <taxon>Hemiptera</taxon>
        <taxon>Heteroptera</taxon>
        <taxon>Panheteroptera</taxon>
        <taxon>Cimicomorpha</taxon>
        <taxon>Miridae</taxon>
        <taxon>Mirini</taxon>
        <taxon>Lygus</taxon>
    </lineage>
</organism>
<feature type="non-terminal residue" evidence="2">
    <location>
        <position position="176"/>
    </location>
</feature>